<accession>A0A0F9QZ44</accession>
<protein>
    <submittedName>
        <fullName evidence="1">Uncharacterized protein</fullName>
    </submittedName>
</protein>
<proteinExistence type="predicted"/>
<dbReference type="AlphaFoldDB" id="A0A0F9QZ44"/>
<evidence type="ECO:0000313" key="1">
    <source>
        <dbReference type="EMBL" id="KKN49620.1"/>
    </source>
</evidence>
<feature type="non-terminal residue" evidence="1">
    <location>
        <position position="1"/>
    </location>
</feature>
<name>A0A0F9QZ44_9ZZZZ</name>
<dbReference type="EMBL" id="LAZR01001159">
    <property type="protein sequence ID" value="KKN49620.1"/>
    <property type="molecule type" value="Genomic_DNA"/>
</dbReference>
<comment type="caution">
    <text evidence="1">The sequence shown here is derived from an EMBL/GenBank/DDBJ whole genome shotgun (WGS) entry which is preliminary data.</text>
</comment>
<reference evidence="1" key="1">
    <citation type="journal article" date="2015" name="Nature">
        <title>Complex archaea that bridge the gap between prokaryotes and eukaryotes.</title>
        <authorList>
            <person name="Spang A."/>
            <person name="Saw J.H."/>
            <person name="Jorgensen S.L."/>
            <person name="Zaremba-Niedzwiedzka K."/>
            <person name="Martijn J."/>
            <person name="Lind A.E."/>
            <person name="van Eijk R."/>
            <person name="Schleper C."/>
            <person name="Guy L."/>
            <person name="Ettema T.J."/>
        </authorList>
    </citation>
    <scope>NUCLEOTIDE SEQUENCE</scope>
</reference>
<organism evidence="1">
    <name type="scientific">marine sediment metagenome</name>
    <dbReference type="NCBI Taxonomy" id="412755"/>
    <lineage>
        <taxon>unclassified sequences</taxon>
        <taxon>metagenomes</taxon>
        <taxon>ecological metagenomes</taxon>
    </lineage>
</organism>
<sequence>QFHIGNEYFVRPVGMKPDMKIDEMVQPVERAPGYVVLVRLKQFFHVIVEKIEQQCLLVRRIVIKRTGLHADLGRDGAHRNGSISVVRKKTQGCIAHLGASNIRMGAGRTCHIERLIEHVFKRKPRLRRKRGWCKSDP</sequence>
<gene>
    <name evidence="1" type="ORF">LCGC14_0640810</name>
</gene>